<keyword evidence="2" id="KW-1185">Reference proteome</keyword>
<dbReference type="InParanoid" id="A0A2P5HRG0"/>
<evidence type="ECO:0000313" key="1">
    <source>
        <dbReference type="EMBL" id="POS72829.1"/>
    </source>
</evidence>
<name>A0A2P5HRG0_DIAHE</name>
<evidence type="ECO:0000313" key="2">
    <source>
        <dbReference type="Proteomes" id="UP000094444"/>
    </source>
</evidence>
<proteinExistence type="predicted"/>
<dbReference type="AlphaFoldDB" id="A0A2P5HRG0"/>
<reference evidence="1" key="1">
    <citation type="submission" date="2017-09" db="EMBL/GenBank/DDBJ databases">
        <title>Polyketide synthases of a Diaporthe helianthi virulent isolate.</title>
        <authorList>
            <person name="Baroncelli R."/>
        </authorList>
    </citation>
    <scope>NUCLEOTIDE SEQUENCE [LARGE SCALE GENOMIC DNA]</scope>
    <source>
        <strain evidence="1">7/96</strain>
    </source>
</reference>
<protein>
    <submittedName>
        <fullName evidence="1">Uncharacterized protein</fullName>
    </submittedName>
</protein>
<dbReference type="EMBL" id="MAVT02000916">
    <property type="protein sequence ID" value="POS72829.1"/>
    <property type="molecule type" value="Genomic_DNA"/>
</dbReference>
<dbReference type="Proteomes" id="UP000094444">
    <property type="component" value="Unassembled WGS sequence"/>
</dbReference>
<comment type="caution">
    <text evidence="1">The sequence shown here is derived from an EMBL/GenBank/DDBJ whole genome shotgun (WGS) entry which is preliminary data.</text>
</comment>
<organism evidence="1 2">
    <name type="scientific">Diaporthe helianthi</name>
    <dbReference type="NCBI Taxonomy" id="158607"/>
    <lineage>
        <taxon>Eukaryota</taxon>
        <taxon>Fungi</taxon>
        <taxon>Dikarya</taxon>
        <taxon>Ascomycota</taxon>
        <taxon>Pezizomycotina</taxon>
        <taxon>Sordariomycetes</taxon>
        <taxon>Sordariomycetidae</taxon>
        <taxon>Diaporthales</taxon>
        <taxon>Diaporthaceae</taxon>
        <taxon>Diaporthe</taxon>
    </lineage>
</organism>
<gene>
    <name evidence="1" type="ORF">DHEL01_v208772</name>
</gene>
<accession>A0A2P5HRG0</accession>
<sequence>MGHGSVSSRLLLVDKTSLRILGRNKDSGWYDCSAPPRLQAATIGVQSLPESTIFATTWAEVTNDGLE</sequence>